<accession>X0ZFB5</accession>
<gene>
    <name evidence="3" type="ORF">S01H4_19793</name>
</gene>
<dbReference type="Pfam" id="PF07760">
    <property type="entry name" value="DUF1616"/>
    <property type="match status" value="1"/>
</dbReference>
<evidence type="ECO:0000313" key="3">
    <source>
        <dbReference type="EMBL" id="GAG59003.1"/>
    </source>
</evidence>
<keyword evidence="1" id="KW-0812">Transmembrane</keyword>
<feature type="non-terminal residue" evidence="3">
    <location>
        <position position="1"/>
    </location>
</feature>
<feature type="transmembrane region" description="Helical" evidence="1">
    <location>
        <begin position="115"/>
        <end position="135"/>
    </location>
</feature>
<feature type="domain" description="DUF1616" evidence="2">
    <location>
        <begin position="1"/>
        <end position="247"/>
    </location>
</feature>
<feature type="transmembrane region" description="Helical" evidence="1">
    <location>
        <begin position="6"/>
        <end position="25"/>
    </location>
</feature>
<dbReference type="EMBL" id="BART01008851">
    <property type="protein sequence ID" value="GAG59003.1"/>
    <property type="molecule type" value="Genomic_DNA"/>
</dbReference>
<keyword evidence="1" id="KW-1133">Transmembrane helix</keyword>
<dbReference type="AlphaFoldDB" id="X0ZFB5"/>
<reference evidence="3" key="1">
    <citation type="journal article" date="2014" name="Front. Microbiol.">
        <title>High frequency of phylogenetically diverse reductive dehalogenase-homologous genes in deep subseafloor sedimentary metagenomes.</title>
        <authorList>
            <person name="Kawai M."/>
            <person name="Futagami T."/>
            <person name="Toyoda A."/>
            <person name="Takaki Y."/>
            <person name="Nishi S."/>
            <person name="Hori S."/>
            <person name="Arai W."/>
            <person name="Tsubouchi T."/>
            <person name="Morono Y."/>
            <person name="Uchiyama I."/>
            <person name="Ito T."/>
            <person name="Fujiyama A."/>
            <person name="Inagaki F."/>
            <person name="Takami H."/>
        </authorList>
    </citation>
    <scope>NUCLEOTIDE SEQUENCE</scope>
    <source>
        <strain evidence="3">Expedition CK06-06</strain>
    </source>
</reference>
<evidence type="ECO:0000259" key="2">
    <source>
        <dbReference type="Pfam" id="PF07760"/>
    </source>
</evidence>
<proteinExistence type="predicted"/>
<sequence>SPLRIAIGLPFVLFFPGYTLICALFPGKKDLDGIERLALSIGLSLAVVPLIGLALNYTPFGIRLHPIVVSLFLFTLLMSILSTYRRDELPSDSRFVPSISVKIPEWRALSRSDKLISFGLVSCIVVATGFTIYVLSMPKVKENFTEFYVLESGEKIENYPTNLTLGESKTVILGVVNHEYAKIDYRIIIKLDNETIGTIDNITLNHEINWEKKYTFTPDKTGEKMKLLFLLFREELDVPQYSLHLWIRVQPPQ</sequence>
<protein>
    <recommendedName>
        <fullName evidence="2">DUF1616 domain-containing protein</fullName>
    </recommendedName>
</protein>
<name>X0ZFB5_9ZZZZ</name>
<organism evidence="3">
    <name type="scientific">marine sediment metagenome</name>
    <dbReference type="NCBI Taxonomy" id="412755"/>
    <lineage>
        <taxon>unclassified sequences</taxon>
        <taxon>metagenomes</taxon>
        <taxon>ecological metagenomes</taxon>
    </lineage>
</organism>
<keyword evidence="1" id="KW-0472">Membrane</keyword>
<feature type="transmembrane region" description="Helical" evidence="1">
    <location>
        <begin position="64"/>
        <end position="84"/>
    </location>
</feature>
<evidence type="ECO:0000256" key="1">
    <source>
        <dbReference type="SAM" id="Phobius"/>
    </source>
</evidence>
<dbReference type="InterPro" id="IPR011674">
    <property type="entry name" value="DUF1616"/>
</dbReference>
<comment type="caution">
    <text evidence="3">The sequence shown here is derived from an EMBL/GenBank/DDBJ whole genome shotgun (WGS) entry which is preliminary data.</text>
</comment>
<feature type="transmembrane region" description="Helical" evidence="1">
    <location>
        <begin position="37"/>
        <end position="58"/>
    </location>
</feature>